<protein>
    <submittedName>
        <fullName evidence="3">Uncharacterized protein</fullName>
    </submittedName>
</protein>
<feature type="non-terminal residue" evidence="3">
    <location>
        <position position="533"/>
    </location>
</feature>
<evidence type="ECO:0000313" key="3">
    <source>
        <dbReference type="EMBL" id="CAB4033771.1"/>
    </source>
</evidence>
<dbReference type="InterPro" id="IPR038765">
    <property type="entry name" value="Papain-like_cys_pep_sf"/>
</dbReference>
<dbReference type="Proteomes" id="UP001152795">
    <property type="component" value="Unassembled WGS sequence"/>
</dbReference>
<dbReference type="InterPro" id="IPR003323">
    <property type="entry name" value="OTU_dom"/>
</dbReference>
<comment type="caution">
    <text evidence="3">The sequence shown here is derived from an EMBL/GenBank/DDBJ whole genome shotgun (WGS) entry which is preliminary data.</text>
</comment>
<dbReference type="PROSITE" id="PS50802">
    <property type="entry name" value="OTU"/>
    <property type="match status" value="1"/>
</dbReference>
<dbReference type="OrthoDB" id="65596at2759"/>
<evidence type="ECO:0000256" key="2">
    <source>
        <dbReference type="SAM" id="MobiDB-lite"/>
    </source>
</evidence>
<dbReference type="SUPFAM" id="SSF56672">
    <property type="entry name" value="DNA/RNA polymerases"/>
    <property type="match status" value="1"/>
</dbReference>
<dbReference type="Pfam" id="PF02338">
    <property type="entry name" value="OTU"/>
    <property type="match status" value="1"/>
</dbReference>
<dbReference type="CDD" id="cd22745">
    <property type="entry name" value="OTU_OTU1"/>
    <property type="match status" value="1"/>
</dbReference>
<dbReference type="Pfam" id="PF00078">
    <property type="entry name" value="RVT_1"/>
    <property type="match status" value="1"/>
</dbReference>
<sequence length="533" mass="59585">TYLLPYILNQKDEGDEKIDQLQTSVSELKENLSQTVNGIQDTLDAVQRMLQDQQQKVQNMSLNLSTSQASLSQSMSESYSLTEIKSELSSLKGLLLNRRQFPSPVVQSSPFPSIPAWQRNDTDSNEDTVESNLKDLQYGSKGCKLLVAEDTMEEDATSKDSVPHPKVKKEEWKLANIIPIRKKGDISNVENYRPISLLCVTSKVLERCVLRNLRDYLMSLINSAQHGFIPARSCTTQLVEVLHYIGSILDSGKQTDIIFMDMSKAFDKVSHTALINKLQQYNIGGSLLQWFTSYLRDRQQRVTTLGATSSKKPVCSGVPQGSILGPILFLLYVNDLPDAVTNSTVACFADDTKIFRRIDSITDAMLLQDDINNLQSCSTSSGLVFNEGKCKSISITRRSQPIHHLYSIKGKELALIPAENDLGIWITSDLTWSKHILDRTVPADNSCLFASISYVMLGITSFSGQLRNLIVTAVSNDPVTFNEAFLGRSNKDYCDWIANPERWGGAIEISILSKHYETEIDVVNTESGRIDRF</sequence>
<keyword evidence="1" id="KW-0175">Coiled coil</keyword>
<feature type="region of interest" description="Disordered" evidence="2">
    <location>
        <begin position="103"/>
        <end position="127"/>
    </location>
</feature>
<accession>A0A6S7JS01</accession>
<feature type="non-terminal residue" evidence="3">
    <location>
        <position position="1"/>
    </location>
</feature>
<proteinExistence type="predicted"/>
<keyword evidence="4" id="KW-1185">Reference proteome</keyword>
<dbReference type="EMBL" id="CACRXK020019540">
    <property type="protein sequence ID" value="CAB4033771.1"/>
    <property type="molecule type" value="Genomic_DNA"/>
</dbReference>
<evidence type="ECO:0000256" key="1">
    <source>
        <dbReference type="SAM" id="Coils"/>
    </source>
</evidence>
<dbReference type="SUPFAM" id="SSF54001">
    <property type="entry name" value="Cysteine proteinases"/>
    <property type="match status" value="1"/>
</dbReference>
<dbReference type="CDD" id="cd01650">
    <property type="entry name" value="RT_nLTR_like"/>
    <property type="match status" value="1"/>
</dbReference>
<dbReference type="PANTHER" id="PTHR33332">
    <property type="entry name" value="REVERSE TRANSCRIPTASE DOMAIN-CONTAINING PROTEIN"/>
    <property type="match status" value="1"/>
</dbReference>
<name>A0A6S7JS01_PARCT</name>
<dbReference type="InterPro" id="IPR000477">
    <property type="entry name" value="RT_dom"/>
</dbReference>
<evidence type="ECO:0000313" key="4">
    <source>
        <dbReference type="Proteomes" id="UP001152795"/>
    </source>
</evidence>
<dbReference type="InterPro" id="IPR043502">
    <property type="entry name" value="DNA/RNA_pol_sf"/>
</dbReference>
<dbReference type="PROSITE" id="PS50878">
    <property type="entry name" value="RT_POL"/>
    <property type="match status" value="1"/>
</dbReference>
<feature type="coiled-coil region" evidence="1">
    <location>
        <begin position="11"/>
        <end position="63"/>
    </location>
</feature>
<organism evidence="3 4">
    <name type="scientific">Paramuricea clavata</name>
    <name type="common">Red gorgonian</name>
    <name type="synonym">Violescent sea-whip</name>
    <dbReference type="NCBI Taxonomy" id="317549"/>
    <lineage>
        <taxon>Eukaryota</taxon>
        <taxon>Metazoa</taxon>
        <taxon>Cnidaria</taxon>
        <taxon>Anthozoa</taxon>
        <taxon>Octocorallia</taxon>
        <taxon>Malacalcyonacea</taxon>
        <taxon>Plexauridae</taxon>
        <taxon>Paramuricea</taxon>
    </lineage>
</organism>
<gene>
    <name evidence="3" type="ORF">PACLA_8A067717</name>
</gene>
<dbReference type="AlphaFoldDB" id="A0A6S7JS01"/>
<reference evidence="3" key="1">
    <citation type="submission" date="2020-04" db="EMBL/GenBank/DDBJ databases">
        <authorList>
            <person name="Alioto T."/>
            <person name="Alioto T."/>
            <person name="Gomez Garrido J."/>
        </authorList>
    </citation>
    <scope>NUCLEOTIDE SEQUENCE</scope>
    <source>
        <strain evidence="3">A484AB</strain>
    </source>
</reference>
<dbReference type="Gene3D" id="3.90.70.80">
    <property type="match status" value="1"/>
</dbReference>